<name>A0A7X0I9Q0_9ACTN</name>
<dbReference type="RefSeq" id="WP_184978322.1">
    <property type="nucleotide sequence ID" value="NZ_BAAALO010000060.1"/>
</dbReference>
<protein>
    <submittedName>
        <fullName evidence="1">Uncharacterized protein</fullName>
    </submittedName>
</protein>
<evidence type="ECO:0000313" key="1">
    <source>
        <dbReference type="EMBL" id="MBB6471055.1"/>
    </source>
</evidence>
<dbReference type="EMBL" id="JACHIU010000001">
    <property type="protein sequence ID" value="MBB6471055.1"/>
    <property type="molecule type" value="Genomic_DNA"/>
</dbReference>
<sequence>MTYPVVSQVALDPVAKSGFLSRPRRQISSLPRQLPHQRLVFEYDGAFVLGDRRLHGDDPHILHAESVSVVDMTKDQPVTAHVAIRSAGAHYFHVAVMFACTVDDPVEVVRSGLTNAEEHLVTYIKGYHKLFELGRDHQLDEAHELWTKVHAQVKAYTTVVPSALPGMTVRFAGLDLTPPEVIARGKEQYETSIFTIRGEHGVQTERRKLERDYELDEQEHLQYKSRGQNDFTRQESSADLDHQIADATKVRNFLTSGPGAADGYFATLPGLGTQQVADRVAALGDREYHDVRREIERDHELRVAREKARADVVRAAIQQGLFNETTGKELLSSFDRAAGEERSYSAVEQPARQEYRAELITAQDDDTFMEEDVRG</sequence>
<gene>
    <name evidence="1" type="ORF">BJ992_000486</name>
</gene>
<accession>A0A7X0I9Q0</accession>
<organism evidence="1 2">
    <name type="scientific">Sphaerisporangium rubeum</name>
    <dbReference type="NCBI Taxonomy" id="321317"/>
    <lineage>
        <taxon>Bacteria</taxon>
        <taxon>Bacillati</taxon>
        <taxon>Actinomycetota</taxon>
        <taxon>Actinomycetes</taxon>
        <taxon>Streptosporangiales</taxon>
        <taxon>Streptosporangiaceae</taxon>
        <taxon>Sphaerisporangium</taxon>
    </lineage>
</organism>
<proteinExistence type="predicted"/>
<dbReference type="Proteomes" id="UP000555564">
    <property type="component" value="Unassembled WGS sequence"/>
</dbReference>
<dbReference type="AlphaFoldDB" id="A0A7X0I9Q0"/>
<keyword evidence="2" id="KW-1185">Reference proteome</keyword>
<evidence type="ECO:0000313" key="2">
    <source>
        <dbReference type="Proteomes" id="UP000555564"/>
    </source>
</evidence>
<reference evidence="1 2" key="1">
    <citation type="submission" date="2020-08" db="EMBL/GenBank/DDBJ databases">
        <title>Sequencing the genomes of 1000 actinobacteria strains.</title>
        <authorList>
            <person name="Klenk H.-P."/>
        </authorList>
    </citation>
    <scope>NUCLEOTIDE SEQUENCE [LARGE SCALE GENOMIC DNA]</scope>
    <source>
        <strain evidence="1 2">DSM 44936</strain>
    </source>
</reference>
<comment type="caution">
    <text evidence="1">The sequence shown here is derived from an EMBL/GenBank/DDBJ whole genome shotgun (WGS) entry which is preliminary data.</text>
</comment>